<dbReference type="RefSeq" id="WP_104409842.1">
    <property type="nucleotide sequence ID" value="NZ_PTIS01000008.1"/>
</dbReference>
<dbReference type="Pfam" id="PF04071">
    <property type="entry name" value="zf-like"/>
    <property type="match status" value="1"/>
</dbReference>
<dbReference type="InterPro" id="IPR007212">
    <property type="entry name" value="Zf-like"/>
</dbReference>
<dbReference type="EMBL" id="PTIS01000008">
    <property type="protein sequence ID" value="PPK48248.1"/>
    <property type="molecule type" value="Genomic_DNA"/>
</dbReference>
<reference evidence="2 3" key="1">
    <citation type="submission" date="2018-02" db="EMBL/GenBank/DDBJ databases">
        <title>Genomic Encyclopedia of Archaeal and Bacterial Type Strains, Phase II (KMG-II): from individual species to whole genera.</title>
        <authorList>
            <person name="Goeker M."/>
        </authorList>
    </citation>
    <scope>NUCLEOTIDE SEQUENCE [LARGE SCALE GENOMIC DNA]</scope>
    <source>
        <strain evidence="2 3">DSM 15099</strain>
    </source>
</reference>
<comment type="caution">
    <text evidence="2">The sequence shown here is derived from an EMBL/GenBank/DDBJ whole genome shotgun (WGS) entry which is preliminary data.</text>
</comment>
<sequence length="86" mass="10150">MDNNYRFFKNDGCQYFPCHKVKNEEEFNCLFCYCPLYFLEDCGGNKNDINGIKDCSNCLIPHSPKGYDYIVKKIMDVNKTKRESIK</sequence>
<dbReference type="STRING" id="37659.GCA_000703125_00444"/>
<proteinExistence type="predicted"/>
<organism evidence="2 3">
    <name type="scientific">Clostridium algidicarnis DSM 15099</name>
    <dbReference type="NCBI Taxonomy" id="1121295"/>
    <lineage>
        <taxon>Bacteria</taxon>
        <taxon>Bacillati</taxon>
        <taxon>Bacillota</taxon>
        <taxon>Clostridia</taxon>
        <taxon>Eubacteriales</taxon>
        <taxon>Clostridiaceae</taxon>
        <taxon>Clostridium</taxon>
    </lineage>
</organism>
<gene>
    <name evidence="2" type="ORF">BD821_1088</name>
</gene>
<evidence type="ECO:0000313" key="3">
    <source>
        <dbReference type="Proteomes" id="UP000239863"/>
    </source>
</evidence>
<feature type="domain" description="Cysteine-rich small" evidence="1">
    <location>
        <begin position="5"/>
        <end position="82"/>
    </location>
</feature>
<evidence type="ECO:0000313" key="2">
    <source>
        <dbReference type="EMBL" id="PPK48248.1"/>
    </source>
</evidence>
<dbReference type="OrthoDB" id="9799337at2"/>
<evidence type="ECO:0000259" key="1">
    <source>
        <dbReference type="Pfam" id="PF04071"/>
    </source>
</evidence>
<accession>A0A2S6FXU7</accession>
<dbReference type="Proteomes" id="UP000239863">
    <property type="component" value="Unassembled WGS sequence"/>
</dbReference>
<dbReference type="AlphaFoldDB" id="A0A2S6FXU7"/>
<name>A0A2S6FXU7_9CLOT</name>
<protein>
    <recommendedName>
        <fullName evidence="1">Cysteine-rich small domain-containing protein</fullName>
    </recommendedName>
</protein>